<dbReference type="Proteomes" id="UP000829447">
    <property type="component" value="Linkage Group LG8"/>
</dbReference>
<protein>
    <submittedName>
        <fullName evidence="1">Uncharacterized protein</fullName>
    </submittedName>
</protein>
<evidence type="ECO:0000313" key="2">
    <source>
        <dbReference type="Proteomes" id="UP000829447"/>
    </source>
</evidence>
<dbReference type="EMBL" id="CM040461">
    <property type="protein sequence ID" value="MCI4380862.1"/>
    <property type="molecule type" value="Genomic_DNA"/>
</dbReference>
<proteinExistence type="predicted"/>
<keyword evidence="2" id="KW-1185">Reference proteome</keyword>
<organism evidence="1 2">
    <name type="scientific">Pangasianodon gigas</name>
    <name type="common">Mekong giant catfish</name>
    <name type="synonym">Pangasius gigas</name>
    <dbReference type="NCBI Taxonomy" id="30993"/>
    <lineage>
        <taxon>Eukaryota</taxon>
        <taxon>Metazoa</taxon>
        <taxon>Chordata</taxon>
        <taxon>Craniata</taxon>
        <taxon>Vertebrata</taxon>
        <taxon>Euteleostomi</taxon>
        <taxon>Actinopterygii</taxon>
        <taxon>Neopterygii</taxon>
        <taxon>Teleostei</taxon>
        <taxon>Ostariophysi</taxon>
        <taxon>Siluriformes</taxon>
        <taxon>Pangasiidae</taxon>
        <taxon>Pangasianodon</taxon>
    </lineage>
</organism>
<accession>A0ACC5WPM9</accession>
<gene>
    <name evidence="1" type="ORF">PGIGA_G00244940</name>
</gene>
<sequence>MQKTVKSLSGKRKDTFQENKLSDEMTSTFKTMKKNQRLLPPTTRRYAQASPLQDARSTASTKTLPGKKELLEQFDIQKCNTSGNAPEALSAKVECLLKLWAPAPPTVPRRGRVLRPAQHESLEREKAHQPDMNTPCGSQWMTEYMENFGFPKVVHQPRAPKKTAHKSTPNPKFADKYRRTEYQAVYGPKIRTALFNVTLYRQIHGTA</sequence>
<comment type="caution">
    <text evidence="1">The sequence shown here is derived from an EMBL/GenBank/DDBJ whole genome shotgun (WGS) entry which is preliminary data.</text>
</comment>
<reference evidence="1 2" key="1">
    <citation type="journal article" date="2022" name="bioRxiv">
        <title>An ancient truncated duplication of the anti-Mullerian hormone receptor type 2 gene is a potential conserved master sex determinant in the Pangasiidae catfish family.</title>
        <authorList>
            <person name="Wen M."/>
            <person name="Pan Q."/>
            <person name="Jouanno E."/>
            <person name="Montfort J."/>
            <person name="Zahm M."/>
            <person name="Cabau C."/>
            <person name="Klopp C."/>
            <person name="Iampietro C."/>
            <person name="Roques C."/>
            <person name="Bouchez O."/>
            <person name="Castinel A."/>
            <person name="Donnadieu C."/>
            <person name="Parrinello H."/>
            <person name="Poncet C."/>
            <person name="Belmonte E."/>
            <person name="Gautier V."/>
            <person name="Avarre J.-C."/>
            <person name="Dugue R."/>
            <person name="Gustiano R."/>
            <person name="Ha T.T.T."/>
            <person name="Campet M."/>
            <person name="Sriphairoj K."/>
            <person name="Ribolli J."/>
            <person name="de Almeida F.L."/>
            <person name="Desvignes T."/>
            <person name="Postlethwait J.H."/>
            <person name="Bucao C.F."/>
            <person name="Robinson-Rechavi M."/>
            <person name="Bobe J."/>
            <person name="Herpin A."/>
            <person name="Guiguen Y."/>
        </authorList>
    </citation>
    <scope>NUCLEOTIDE SEQUENCE [LARGE SCALE GENOMIC DNA]</scope>
    <source>
        <strain evidence="1">YG-Dec2019</strain>
    </source>
</reference>
<name>A0ACC5WPM9_PANGG</name>
<evidence type="ECO:0000313" key="1">
    <source>
        <dbReference type="EMBL" id="MCI4380862.1"/>
    </source>
</evidence>